<proteinExistence type="predicted"/>
<accession>A0A8J7SJ16</accession>
<dbReference type="Proteomes" id="UP000624703">
    <property type="component" value="Unassembled WGS sequence"/>
</dbReference>
<name>A0A8J7SJ16_9BACT</name>
<sequence length="156" mass="17941">MKIRTSRFINTSSERLWPLLTNSRMDVPGWFCLGVPQPKSCELPNTNGEVGAERRCISDRGTVIQKITEWDPPVRLRFKMLTTDHTWGPCVESLEEDFHLEVHGSGTRITRTTTITASGIFPWLKELGFYSGLKRVHLYVFHNWKKHSEEGLNPNS</sequence>
<gene>
    <name evidence="1" type="ORF">JIN82_01940</name>
</gene>
<dbReference type="AlphaFoldDB" id="A0A8J7SJ16"/>
<comment type="caution">
    <text evidence="1">The sequence shown here is derived from an EMBL/GenBank/DDBJ whole genome shotgun (WGS) entry which is preliminary data.</text>
</comment>
<evidence type="ECO:0000313" key="2">
    <source>
        <dbReference type="Proteomes" id="UP000624703"/>
    </source>
</evidence>
<organism evidence="1 2">
    <name type="scientific">Persicirhabdus sediminis</name>
    <dbReference type="NCBI Taxonomy" id="454144"/>
    <lineage>
        <taxon>Bacteria</taxon>
        <taxon>Pseudomonadati</taxon>
        <taxon>Verrucomicrobiota</taxon>
        <taxon>Verrucomicrobiia</taxon>
        <taxon>Verrucomicrobiales</taxon>
        <taxon>Verrucomicrobiaceae</taxon>
        <taxon>Persicirhabdus</taxon>
    </lineage>
</organism>
<protein>
    <submittedName>
        <fullName evidence="1">SRPBCC family protein</fullName>
    </submittedName>
</protein>
<dbReference type="EMBL" id="JAENIM010000009">
    <property type="protein sequence ID" value="MBK1789910.1"/>
    <property type="molecule type" value="Genomic_DNA"/>
</dbReference>
<dbReference type="Gene3D" id="3.30.530.20">
    <property type="match status" value="1"/>
</dbReference>
<dbReference type="RefSeq" id="WP_200309946.1">
    <property type="nucleotide sequence ID" value="NZ_JAENIM010000009.1"/>
</dbReference>
<dbReference type="SUPFAM" id="SSF55961">
    <property type="entry name" value="Bet v1-like"/>
    <property type="match status" value="1"/>
</dbReference>
<dbReference type="InterPro" id="IPR019587">
    <property type="entry name" value="Polyketide_cyclase/dehydratase"/>
</dbReference>
<dbReference type="InterPro" id="IPR023393">
    <property type="entry name" value="START-like_dom_sf"/>
</dbReference>
<reference evidence="1" key="1">
    <citation type="submission" date="2021-01" db="EMBL/GenBank/DDBJ databases">
        <title>Modified the classification status of verrucomicrobia.</title>
        <authorList>
            <person name="Feng X."/>
        </authorList>
    </citation>
    <scope>NUCLEOTIDE SEQUENCE</scope>
    <source>
        <strain evidence="1">_KCTC 22039</strain>
    </source>
</reference>
<evidence type="ECO:0000313" key="1">
    <source>
        <dbReference type="EMBL" id="MBK1789910.1"/>
    </source>
</evidence>
<keyword evidence="2" id="KW-1185">Reference proteome</keyword>
<dbReference type="Pfam" id="PF10604">
    <property type="entry name" value="Polyketide_cyc2"/>
    <property type="match status" value="1"/>
</dbReference>